<feature type="chain" id="PRO_5046247560" evidence="1">
    <location>
        <begin position="21"/>
        <end position="308"/>
    </location>
</feature>
<dbReference type="InterPro" id="IPR026444">
    <property type="entry name" value="Secre_tail"/>
</dbReference>
<sequence>MNKKILAASAILAAVSMSFGMETWVGGPDSYRVETGVGDVTDDTYGYWYDYNDNKETADNGPGTSKITWPTDKGNQYADDAMDPIIDMCGGICGSATMGGPYKYPFVGVGFNLVSGNQEGADISSWGGICLGYKSDGIAPALEIAPEDEGTLTKYNNYKASLKIAAVVTVVDLPWAQFKQEAGWGNKVDQSIVLSKASAIKFKMAAADGKTTNFNVAQIGELGKCDGSAIQSVKSASALKASVAGRTLAISGVKAGATVEVINLQGQVMLKSVLNSANASLNLANMDAGIYMVRVAGQANLSQKIVLK</sequence>
<evidence type="ECO:0000313" key="4">
    <source>
        <dbReference type="Proteomes" id="UP000245523"/>
    </source>
</evidence>
<organism evidence="3 4">
    <name type="scientific">Hallerella porci</name>
    <dbReference type="NCBI Taxonomy" id="1945871"/>
    <lineage>
        <taxon>Bacteria</taxon>
        <taxon>Pseudomonadati</taxon>
        <taxon>Fibrobacterota</taxon>
        <taxon>Fibrobacteria</taxon>
        <taxon>Fibrobacterales</taxon>
        <taxon>Fibrobacteraceae</taxon>
        <taxon>Hallerella</taxon>
    </lineage>
</organism>
<dbReference type="EMBL" id="QGHD01000002">
    <property type="protein sequence ID" value="PWL03955.1"/>
    <property type="molecule type" value="Genomic_DNA"/>
</dbReference>
<proteinExistence type="predicted"/>
<evidence type="ECO:0000259" key="2">
    <source>
        <dbReference type="Pfam" id="PF18962"/>
    </source>
</evidence>
<feature type="signal peptide" evidence="1">
    <location>
        <begin position="1"/>
        <end position="20"/>
    </location>
</feature>
<dbReference type="NCBIfam" id="TIGR04183">
    <property type="entry name" value="Por_Secre_tail"/>
    <property type="match status" value="1"/>
</dbReference>
<evidence type="ECO:0000256" key="1">
    <source>
        <dbReference type="SAM" id="SignalP"/>
    </source>
</evidence>
<keyword evidence="1" id="KW-0732">Signal</keyword>
<comment type="caution">
    <text evidence="3">The sequence shown here is derived from an EMBL/GenBank/DDBJ whole genome shotgun (WGS) entry which is preliminary data.</text>
</comment>
<protein>
    <submittedName>
        <fullName evidence="3">Secreted protein (Por secretion system target)</fullName>
    </submittedName>
</protein>
<dbReference type="Proteomes" id="UP000245523">
    <property type="component" value="Unassembled WGS sequence"/>
</dbReference>
<reference evidence="3 4" key="1">
    <citation type="submission" date="2018-05" db="EMBL/GenBank/DDBJ databases">
        <title>Animal gut microbial communities from fecal samples from Wisconsin, USA.</title>
        <authorList>
            <person name="Neumann A."/>
        </authorList>
    </citation>
    <scope>NUCLEOTIDE SEQUENCE [LARGE SCALE GENOMIC DNA]</scope>
    <source>
        <strain evidence="3 4">UWS4</strain>
    </source>
</reference>
<evidence type="ECO:0000313" key="3">
    <source>
        <dbReference type="EMBL" id="PWL03955.1"/>
    </source>
</evidence>
<name>A0ABX5LNE7_9BACT</name>
<keyword evidence="4" id="KW-1185">Reference proteome</keyword>
<gene>
    <name evidence="3" type="ORF">B0H50_102127</name>
</gene>
<dbReference type="SUPFAM" id="SSF49785">
    <property type="entry name" value="Galactose-binding domain-like"/>
    <property type="match status" value="1"/>
</dbReference>
<feature type="domain" description="Secretion system C-terminal sorting" evidence="2">
    <location>
        <begin position="256"/>
        <end position="306"/>
    </location>
</feature>
<accession>A0ABX5LNE7</accession>
<dbReference type="Pfam" id="PF18962">
    <property type="entry name" value="Por_Secre_tail"/>
    <property type="match status" value="1"/>
</dbReference>
<dbReference type="InterPro" id="IPR008979">
    <property type="entry name" value="Galactose-bd-like_sf"/>
</dbReference>